<comment type="caution">
    <text evidence="2">The sequence shown here is derived from an EMBL/GenBank/DDBJ whole genome shotgun (WGS) entry which is preliminary data.</text>
</comment>
<evidence type="ECO:0000313" key="2">
    <source>
        <dbReference type="EMBL" id="GLI70329.1"/>
    </source>
</evidence>
<proteinExistence type="predicted"/>
<evidence type="ECO:0000256" key="1">
    <source>
        <dbReference type="SAM" id="MobiDB-lite"/>
    </source>
</evidence>
<evidence type="ECO:0000313" key="3">
    <source>
        <dbReference type="Proteomes" id="UP001165090"/>
    </source>
</evidence>
<sequence>MALVLRHASLTNQLNRPRRPNSLHPKLACKVCLACKVLLISGAPRNHLFARATAANQPVPQEAGGSDEEFVGIPPEDDAEVPGSYMDALNPNTKLGKAVRAAVDELNHLNAMEMETLQQCDALLKKLGLKTSIMQAPAQPEESSKDSLQGTSNEL</sequence>
<feature type="region of interest" description="Disordered" evidence="1">
    <location>
        <begin position="134"/>
        <end position="155"/>
    </location>
</feature>
<keyword evidence="3" id="KW-1185">Reference proteome</keyword>
<feature type="compositionally biased region" description="Polar residues" evidence="1">
    <location>
        <begin position="146"/>
        <end position="155"/>
    </location>
</feature>
<reference evidence="2 3" key="1">
    <citation type="journal article" date="2023" name="IScience">
        <title>Expanded male sex-determining region conserved during the evolution of homothallism in the green alga Volvox.</title>
        <authorList>
            <person name="Yamamoto K."/>
            <person name="Matsuzaki R."/>
            <person name="Mahakham W."/>
            <person name="Heman W."/>
            <person name="Sekimoto H."/>
            <person name="Kawachi M."/>
            <person name="Minakuchi Y."/>
            <person name="Toyoda A."/>
            <person name="Nozaki H."/>
        </authorList>
    </citation>
    <scope>NUCLEOTIDE SEQUENCE [LARGE SCALE GENOMIC DNA]</scope>
    <source>
        <strain evidence="2 3">NIES-4468</strain>
    </source>
</reference>
<gene>
    <name evidence="2" type="ORF">VaNZ11_015284</name>
</gene>
<dbReference type="EMBL" id="BSDZ01000094">
    <property type="protein sequence ID" value="GLI70329.1"/>
    <property type="molecule type" value="Genomic_DNA"/>
</dbReference>
<feature type="compositionally biased region" description="Acidic residues" evidence="1">
    <location>
        <begin position="65"/>
        <end position="80"/>
    </location>
</feature>
<protein>
    <submittedName>
        <fullName evidence="2">Uncharacterized protein</fullName>
    </submittedName>
</protein>
<organism evidence="2 3">
    <name type="scientific">Volvox africanus</name>
    <dbReference type="NCBI Taxonomy" id="51714"/>
    <lineage>
        <taxon>Eukaryota</taxon>
        <taxon>Viridiplantae</taxon>
        <taxon>Chlorophyta</taxon>
        <taxon>core chlorophytes</taxon>
        <taxon>Chlorophyceae</taxon>
        <taxon>CS clade</taxon>
        <taxon>Chlamydomonadales</taxon>
        <taxon>Volvocaceae</taxon>
        <taxon>Volvox</taxon>
    </lineage>
</organism>
<name>A0ABQ5SKZ8_9CHLO</name>
<feature type="region of interest" description="Disordered" evidence="1">
    <location>
        <begin position="58"/>
        <end position="83"/>
    </location>
</feature>
<accession>A0ABQ5SKZ8</accession>
<dbReference type="Proteomes" id="UP001165090">
    <property type="component" value="Unassembled WGS sequence"/>
</dbReference>